<dbReference type="Proteomes" id="UP001209083">
    <property type="component" value="Chromosome"/>
</dbReference>
<feature type="region of interest" description="Disordered" evidence="2">
    <location>
        <begin position="307"/>
        <end position="328"/>
    </location>
</feature>
<dbReference type="PANTHER" id="PTHR12110">
    <property type="entry name" value="HYDROXYPYRUVATE ISOMERASE"/>
    <property type="match status" value="1"/>
</dbReference>
<feature type="compositionally biased region" description="Low complexity" evidence="2">
    <location>
        <begin position="307"/>
        <end position="322"/>
    </location>
</feature>
<dbReference type="GO" id="GO:0016853">
    <property type="term" value="F:isomerase activity"/>
    <property type="evidence" value="ECO:0007669"/>
    <property type="project" value="UniProtKB-KW"/>
</dbReference>
<evidence type="ECO:0000259" key="3">
    <source>
        <dbReference type="Pfam" id="PF01261"/>
    </source>
</evidence>
<protein>
    <submittedName>
        <fullName evidence="4">Sugar phosphate isomerase/epimerase</fullName>
    </submittedName>
</protein>
<organism evidence="4 5">
    <name type="scientific">Saxibacter everestensis</name>
    <dbReference type="NCBI Taxonomy" id="2909229"/>
    <lineage>
        <taxon>Bacteria</taxon>
        <taxon>Bacillati</taxon>
        <taxon>Actinomycetota</taxon>
        <taxon>Actinomycetes</taxon>
        <taxon>Micrococcales</taxon>
        <taxon>Brevibacteriaceae</taxon>
        <taxon>Saxibacter</taxon>
    </lineage>
</organism>
<reference evidence="4 5" key="1">
    <citation type="submission" date="2023-05" db="EMBL/GenBank/DDBJ databases">
        <title>Lithophilousrod everest ZFBP1038 complete genpme.</title>
        <authorList>
            <person name="Tian M."/>
        </authorList>
    </citation>
    <scope>NUCLEOTIDE SEQUENCE [LARGE SCALE GENOMIC DNA]</scope>
    <source>
        <strain evidence="4 5">ZFBP1038</strain>
    </source>
</reference>
<dbReference type="Pfam" id="PF01261">
    <property type="entry name" value="AP_endonuc_2"/>
    <property type="match status" value="1"/>
</dbReference>
<dbReference type="PANTHER" id="PTHR12110:SF41">
    <property type="entry name" value="INOSOSE DEHYDRATASE"/>
    <property type="match status" value="1"/>
</dbReference>
<evidence type="ECO:0000256" key="2">
    <source>
        <dbReference type="SAM" id="MobiDB-lite"/>
    </source>
</evidence>
<dbReference type="RefSeq" id="WP_349639627.1">
    <property type="nucleotide sequence ID" value="NZ_CP090958.1"/>
</dbReference>
<evidence type="ECO:0000313" key="4">
    <source>
        <dbReference type="EMBL" id="WGW12821.1"/>
    </source>
</evidence>
<keyword evidence="1" id="KW-0119">Carbohydrate metabolism</keyword>
<accession>A0ABY8QX76</accession>
<dbReference type="InterPro" id="IPR013022">
    <property type="entry name" value="Xyl_isomerase-like_TIM-brl"/>
</dbReference>
<feature type="domain" description="Xylose isomerase-like TIM barrel" evidence="3">
    <location>
        <begin position="44"/>
        <end position="287"/>
    </location>
</feature>
<evidence type="ECO:0000313" key="5">
    <source>
        <dbReference type="Proteomes" id="UP001209083"/>
    </source>
</evidence>
<gene>
    <name evidence="4" type="ORF">LWF01_03335</name>
</gene>
<sequence length="328" mass="35370">MPTTPEYGVDLITFYDPSFWGVNSYDEIMEIRHKNPVQIWTTIFDALSEAGITAIEMTFPPADVSSALDAFGSAEGFKTELQRRGLKLKSSFHMGSGWGPGGDRNAEVAKAVEHATFLAEAGGDTLVVGPPMRKSRDANPPLFIDHAFASAVADTAHAVGNATLRLGVKTALHTEAHSMFCTRRDIDLLLGLTDPEYVFFCPDTAHITLAGGNPIDAVVAHSERVVIAHWKDAVGPMPAGLPIEGEKIHELHQGYMCTLGEGVVDWDRWITLYDKTQGSDVRLLELDAVADPIKEMKAAKAFVENASAQNAASGSSPGQASQAHEKRS</sequence>
<keyword evidence="4" id="KW-0413">Isomerase</keyword>
<dbReference type="SUPFAM" id="SSF51658">
    <property type="entry name" value="Xylose isomerase-like"/>
    <property type="match status" value="1"/>
</dbReference>
<dbReference type="InterPro" id="IPR036237">
    <property type="entry name" value="Xyl_isomerase-like_sf"/>
</dbReference>
<proteinExistence type="predicted"/>
<keyword evidence="5" id="KW-1185">Reference proteome</keyword>
<name>A0ABY8QX76_9MICO</name>
<dbReference type="InterPro" id="IPR050312">
    <property type="entry name" value="IolE/XylAMocC-like"/>
</dbReference>
<dbReference type="EMBL" id="CP090958">
    <property type="protein sequence ID" value="WGW12821.1"/>
    <property type="molecule type" value="Genomic_DNA"/>
</dbReference>
<evidence type="ECO:0000256" key="1">
    <source>
        <dbReference type="ARBA" id="ARBA00023277"/>
    </source>
</evidence>
<dbReference type="Gene3D" id="3.20.20.150">
    <property type="entry name" value="Divalent-metal-dependent TIM barrel enzymes"/>
    <property type="match status" value="1"/>
</dbReference>